<evidence type="ECO:0000256" key="7">
    <source>
        <dbReference type="PIRSR" id="PIRSR639901-1"/>
    </source>
</evidence>
<dbReference type="InterPro" id="IPR007507">
    <property type="entry name" value="Glycos_transf_N"/>
</dbReference>
<accession>A0A1I3K1F1</accession>
<feature type="transmembrane region" description="Helical" evidence="9">
    <location>
        <begin position="6"/>
        <end position="23"/>
    </location>
</feature>
<evidence type="ECO:0000313" key="12">
    <source>
        <dbReference type="Proteomes" id="UP000199518"/>
    </source>
</evidence>
<dbReference type="FunFam" id="3.40.50.11720:FF:000001">
    <property type="entry name" value="3-deoxy-D-manno-octulosonic acid transferase"/>
    <property type="match status" value="1"/>
</dbReference>
<dbReference type="Proteomes" id="UP000199518">
    <property type="component" value="Unassembled WGS sequence"/>
</dbReference>
<dbReference type="PANTHER" id="PTHR42755">
    <property type="entry name" value="3-DEOXY-MANNO-OCTULOSONATE CYTIDYLYLTRANSFERASE"/>
    <property type="match status" value="1"/>
</dbReference>
<evidence type="ECO:0000256" key="9">
    <source>
        <dbReference type="RuleBase" id="RU365103"/>
    </source>
</evidence>
<dbReference type="InterPro" id="IPR039901">
    <property type="entry name" value="Kdotransferase"/>
</dbReference>
<evidence type="ECO:0000256" key="3">
    <source>
        <dbReference type="ARBA" id="ARBA00019077"/>
    </source>
</evidence>
<feature type="active site" description="Proton acceptor" evidence="7">
    <location>
        <position position="63"/>
    </location>
</feature>
<dbReference type="Gene3D" id="3.40.50.2000">
    <property type="entry name" value="Glycogen Phosphorylase B"/>
    <property type="match status" value="1"/>
</dbReference>
<dbReference type="UniPathway" id="UPA00958"/>
<gene>
    <name evidence="11" type="ORF">SAMN05421753_11188</name>
</gene>
<dbReference type="STRING" id="1576369.SAMN05421753_11188"/>
<dbReference type="Gene3D" id="3.40.50.11720">
    <property type="entry name" value="3-Deoxy-D-manno-octulosonic-acid transferase, N-terminal domain"/>
    <property type="match status" value="1"/>
</dbReference>
<evidence type="ECO:0000256" key="2">
    <source>
        <dbReference type="ARBA" id="ARBA00012621"/>
    </source>
</evidence>
<comment type="pathway">
    <text evidence="1 9">Bacterial outer membrane biogenesis; LPS core biosynthesis.</text>
</comment>
<evidence type="ECO:0000256" key="4">
    <source>
        <dbReference type="ARBA" id="ARBA00022679"/>
    </source>
</evidence>
<keyword evidence="12" id="KW-1185">Reference proteome</keyword>
<comment type="subcellular location">
    <subcellularLocation>
        <location evidence="9">Cell membrane</location>
    </subcellularLocation>
</comment>
<dbReference type="Pfam" id="PF04413">
    <property type="entry name" value="Glycos_transf_N"/>
    <property type="match status" value="1"/>
</dbReference>
<keyword evidence="9" id="KW-1133">Transmembrane helix</keyword>
<sequence length="437" mass="48050">MLTLLLNIVYCGLVTLVAPLILWKRVRTGKYKRGWGQKFRGTLPIRTDASTPRVWLHAVSVGEVLQLQQVVAALRQSQPSVQIMVTTTTETGHAVANEKLRGCEVAFFPLDFSWSVNEALRRVQPDLIVLVELELWPNFILTAKRLGIPLMLINGRLSARSFRGYARIRPLVQRLLQSFSMIAVQAEEYRERFLALGADPATTLVTGSIKFDGVVTDRQNLRTQGLREWLSLQSGELAFVAGSTQEPEEELALGVYETLSAEFPQLRLVLVPRHPERGNSVAALLESRGHALVRRSRSDSLCSPRAVGLLDTVGELGACWGLADVAFVGGSFTSRGGQNMLEPAAFGAAVCYGPNTWNFRQVVELLEQRDATTTVRSAEELTAFVRTMLTDRSQASERGARARKLVLSQQGATAKTVELIVQCLNGAKAVSPDRAVA</sequence>
<proteinExistence type="inferred from homology"/>
<evidence type="ECO:0000256" key="5">
    <source>
        <dbReference type="ARBA" id="ARBA00031445"/>
    </source>
</evidence>
<evidence type="ECO:0000259" key="10">
    <source>
        <dbReference type="Pfam" id="PF04413"/>
    </source>
</evidence>
<evidence type="ECO:0000313" key="11">
    <source>
        <dbReference type="EMBL" id="SFI66349.1"/>
    </source>
</evidence>
<evidence type="ECO:0000256" key="1">
    <source>
        <dbReference type="ARBA" id="ARBA00004713"/>
    </source>
</evidence>
<dbReference type="GO" id="GO:0043842">
    <property type="term" value="F:Kdo transferase activity"/>
    <property type="evidence" value="ECO:0007669"/>
    <property type="project" value="UniProtKB-EC"/>
</dbReference>
<dbReference type="EC" id="2.4.99.12" evidence="2 9"/>
<keyword evidence="9" id="KW-0448">Lipopolysaccharide biosynthesis</keyword>
<feature type="domain" description="3-deoxy-D-manno-octulosonic-acid transferase N-terminal" evidence="10">
    <location>
        <begin position="35"/>
        <end position="212"/>
    </location>
</feature>
<dbReference type="GO" id="GO:0009245">
    <property type="term" value="P:lipid A biosynthetic process"/>
    <property type="evidence" value="ECO:0007669"/>
    <property type="project" value="TreeGrafter"/>
</dbReference>
<comment type="catalytic activity">
    <reaction evidence="6 9">
        <text>lipid IVA (E. coli) + CMP-3-deoxy-beta-D-manno-octulosonate = alpha-Kdo-(2-&gt;6)-lipid IVA (E. coli) + CMP + H(+)</text>
        <dbReference type="Rhea" id="RHEA:28066"/>
        <dbReference type="ChEBI" id="CHEBI:15378"/>
        <dbReference type="ChEBI" id="CHEBI:58603"/>
        <dbReference type="ChEBI" id="CHEBI:60364"/>
        <dbReference type="ChEBI" id="CHEBI:60377"/>
        <dbReference type="ChEBI" id="CHEBI:85987"/>
        <dbReference type="EC" id="2.4.99.12"/>
    </reaction>
</comment>
<dbReference type="GO" id="GO:0009244">
    <property type="term" value="P:lipopolysaccharide core region biosynthetic process"/>
    <property type="evidence" value="ECO:0007669"/>
    <property type="project" value="UniProtKB-UniRule"/>
</dbReference>
<feature type="site" description="Transition state stabilizer" evidence="8">
    <location>
        <position position="210"/>
    </location>
</feature>
<dbReference type="SUPFAM" id="SSF53756">
    <property type="entry name" value="UDP-Glycosyltransferase/glycogen phosphorylase"/>
    <property type="match status" value="1"/>
</dbReference>
<keyword evidence="4 9" id="KW-0808">Transferase</keyword>
<keyword evidence="9" id="KW-0812">Transmembrane</keyword>
<keyword evidence="9" id="KW-0472">Membrane</keyword>
<protein>
    <recommendedName>
        <fullName evidence="3 9">3-deoxy-D-manno-octulosonic acid transferase</fullName>
        <shortName evidence="9">Kdo transferase</shortName>
        <ecNumber evidence="2 9">2.4.99.12</ecNumber>
    </recommendedName>
    <alternativeName>
        <fullName evidence="5 9">Lipid IV(A) 3-deoxy-D-manno-octulosonic acid transferase</fullName>
    </alternativeName>
</protein>
<keyword evidence="9" id="KW-1003">Cell membrane</keyword>
<evidence type="ECO:0000256" key="6">
    <source>
        <dbReference type="ARBA" id="ARBA00049183"/>
    </source>
</evidence>
<feature type="site" description="Transition state stabilizer" evidence="8">
    <location>
        <position position="132"/>
    </location>
</feature>
<evidence type="ECO:0000256" key="8">
    <source>
        <dbReference type="PIRSR" id="PIRSR639901-2"/>
    </source>
</evidence>
<name>A0A1I3K1F1_9PLAN</name>
<comment type="function">
    <text evidence="9">Involved in lipopolysaccharide (LPS) biosynthesis. Catalyzes the transfer of 3-deoxy-D-manno-octulosonate (Kdo) residue(s) from CMP-Kdo to lipid IV(A), the tetraacyldisaccharide-1,4'-bisphosphate precursor of lipid A.</text>
</comment>
<dbReference type="AlphaFoldDB" id="A0A1I3K1F1"/>
<dbReference type="GO" id="GO:0005886">
    <property type="term" value="C:plasma membrane"/>
    <property type="evidence" value="ECO:0007669"/>
    <property type="project" value="UniProtKB-SubCell"/>
</dbReference>
<organism evidence="11 12">
    <name type="scientific">Planctomicrobium piriforme</name>
    <dbReference type="NCBI Taxonomy" id="1576369"/>
    <lineage>
        <taxon>Bacteria</taxon>
        <taxon>Pseudomonadati</taxon>
        <taxon>Planctomycetota</taxon>
        <taxon>Planctomycetia</taxon>
        <taxon>Planctomycetales</taxon>
        <taxon>Planctomycetaceae</taxon>
        <taxon>Planctomicrobium</taxon>
    </lineage>
</organism>
<dbReference type="OrthoDB" id="9789797at2"/>
<dbReference type="EMBL" id="FOQD01000011">
    <property type="protein sequence ID" value="SFI66349.1"/>
    <property type="molecule type" value="Genomic_DNA"/>
</dbReference>
<reference evidence="12" key="1">
    <citation type="submission" date="2016-10" db="EMBL/GenBank/DDBJ databases">
        <authorList>
            <person name="Varghese N."/>
            <person name="Submissions S."/>
        </authorList>
    </citation>
    <scope>NUCLEOTIDE SEQUENCE [LARGE SCALE GENOMIC DNA]</scope>
    <source>
        <strain evidence="12">DSM 26348</strain>
    </source>
</reference>
<dbReference type="PANTHER" id="PTHR42755:SF1">
    <property type="entry name" value="3-DEOXY-D-MANNO-OCTULOSONIC ACID TRANSFERASE, MITOCHONDRIAL-RELATED"/>
    <property type="match status" value="1"/>
</dbReference>
<comment type="similarity">
    <text evidence="9">Belongs to the glycosyltransferase group 1 family.</text>
</comment>
<dbReference type="InterPro" id="IPR038107">
    <property type="entry name" value="Glycos_transf_N_sf"/>
</dbReference>